<name>A0A4Y2PU68_ARAVE</name>
<dbReference type="AlphaFoldDB" id="A0A4Y2PU68"/>
<dbReference type="EMBL" id="BGPR01012075">
    <property type="protein sequence ID" value="GBN54403.1"/>
    <property type="molecule type" value="Genomic_DNA"/>
</dbReference>
<protein>
    <submittedName>
        <fullName evidence="1">Uncharacterized protein</fullName>
    </submittedName>
</protein>
<dbReference type="EMBL" id="BGPR01012088">
    <property type="protein sequence ID" value="GBN54501.1"/>
    <property type="molecule type" value="Genomic_DNA"/>
</dbReference>
<dbReference type="Proteomes" id="UP000499080">
    <property type="component" value="Unassembled WGS sequence"/>
</dbReference>
<accession>A0A4Y2PU68</accession>
<keyword evidence="3" id="KW-1185">Reference proteome</keyword>
<proteinExistence type="predicted"/>
<evidence type="ECO:0000313" key="2">
    <source>
        <dbReference type="EMBL" id="GBN54501.1"/>
    </source>
</evidence>
<reference evidence="1 3" key="1">
    <citation type="journal article" date="2019" name="Sci. Rep.">
        <title>Orb-weaving spider Araneus ventricosus genome elucidates the spidroin gene catalogue.</title>
        <authorList>
            <person name="Kono N."/>
            <person name="Nakamura H."/>
            <person name="Ohtoshi R."/>
            <person name="Moran D.A.P."/>
            <person name="Shinohara A."/>
            <person name="Yoshida Y."/>
            <person name="Fujiwara M."/>
            <person name="Mori M."/>
            <person name="Tomita M."/>
            <person name="Arakawa K."/>
        </authorList>
    </citation>
    <scope>NUCLEOTIDE SEQUENCE [LARGE SCALE GENOMIC DNA]</scope>
</reference>
<sequence length="78" mass="9032">MTTEDTWSSSEIQKARLIDPDIIPILKKKLKSVDRPSRQEISQEISAATRYWALLDSLDLKDCDLYRKWESDEGSTCL</sequence>
<evidence type="ECO:0000313" key="1">
    <source>
        <dbReference type="EMBL" id="GBN54403.1"/>
    </source>
</evidence>
<organism evidence="1 3">
    <name type="scientific">Araneus ventricosus</name>
    <name type="common">Orbweaver spider</name>
    <name type="synonym">Epeira ventricosa</name>
    <dbReference type="NCBI Taxonomy" id="182803"/>
    <lineage>
        <taxon>Eukaryota</taxon>
        <taxon>Metazoa</taxon>
        <taxon>Ecdysozoa</taxon>
        <taxon>Arthropoda</taxon>
        <taxon>Chelicerata</taxon>
        <taxon>Arachnida</taxon>
        <taxon>Araneae</taxon>
        <taxon>Araneomorphae</taxon>
        <taxon>Entelegynae</taxon>
        <taxon>Araneoidea</taxon>
        <taxon>Araneidae</taxon>
        <taxon>Araneus</taxon>
    </lineage>
</organism>
<comment type="caution">
    <text evidence="1">The sequence shown here is derived from an EMBL/GenBank/DDBJ whole genome shotgun (WGS) entry which is preliminary data.</text>
</comment>
<gene>
    <name evidence="1" type="ORF">AVEN_172556_1</name>
    <name evidence="2" type="ORF">AVEN_199757_1</name>
</gene>
<evidence type="ECO:0000313" key="3">
    <source>
        <dbReference type="Proteomes" id="UP000499080"/>
    </source>
</evidence>